<sequence>MKTIKTHLRVLVLFCSLIIFFQGCTVYKSIPVSIEQAVQNQSQVRVKTRSKKKMKFSRIIIVDGNHFGVKKTSSDIIYTPLDENTINTINEKDKTVSTIVSVAGPILFIFLVLIGAAIANGGYVY</sequence>
<protein>
    <submittedName>
        <fullName evidence="2">Uncharacterized protein</fullName>
    </submittedName>
</protein>
<proteinExistence type="predicted"/>
<dbReference type="Proteomes" id="UP001500027">
    <property type="component" value="Unassembled WGS sequence"/>
</dbReference>
<dbReference type="EMBL" id="BAABAV010000001">
    <property type="protein sequence ID" value="GAA4268992.1"/>
    <property type="molecule type" value="Genomic_DNA"/>
</dbReference>
<dbReference type="RefSeq" id="WP_139001085.1">
    <property type="nucleotide sequence ID" value="NZ_BAABAV010000001.1"/>
</dbReference>
<evidence type="ECO:0000313" key="3">
    <source>
        <dbReference type="Proteomes" id="UP001500027"/>
    </source>
</evidence>
<organism evidence="2 3">
    <name type="scientific">Hyunsoonleella aestuarii</name>
    <dbReference type="NCBI Taxonomy" id="912802"/>
    <lineage>
        <taxon>Bacteria</taxon>
        <taxon>Pseudomonadati</taxon>
        <taxon>Bacteroidota</taxon>
        <taxon>Flavobacteriia</taxon>
        <taxon>Flavobacteriales</taxon>
        <taxon>Flavobacteriaceae</taxon>
    </lineage>
</organism>
<keyword evidence="1" id="KW-0812">Transmembrane</keyword>
<keyword evidence="1" id="KW-1133">Transmembrane helix</keyword>
<dbReference type="PROSITE" id="PS51257">
    <property type="entry name" value="PROKAR_LIPOPROTEIN"/>
    <property type="match status" value="1"/>
</dbReference>
<comment type="caution">
    <text evidence="2">The sequence shown here is derived from an EMBL/GenBank/DDBJ whole genome shotgun (WGS) entry which is preliminary data.</text>
</comment>
<evidence type="ECO:0000256" key="1">
    <source>
        <dbReference type="SAM" id="Phobius"/>
    </source>
</evidence>
<keyword evidence="1" id="KW-0472">Membrane</keyword>
<accession>A0ABP8E9V7</accession>
<reference evidence="3" key="1">
    <citation type="journal article" date="2019" name="Int. J. Syst. Evol. Microbiol.">
        <title>The Global Catalogue of Microorganisms (GCM) 10K type strain sequencing project: providing services to taxonomists for standard genome sequencing and annotation.</title>
        <authorList>
            <consortium name="The Broad Institute Genomics Platform"/>
            <consortium name="The Broad Institute Genome Sequencing Center for Infectious Disease"/>
            <person name="Wu L."/>
            <person name="Ma J."/>
        </authorList>
    </citation>
    <scope>NUCLEOTIDE SEQUENCE [LARGE SCALE GENOMIC DNA]</scope>
    <source>
        <strain evidence="3">JCM 17452</strain>
    </source>
</reference>
<keyword evidence="3" id="KW-1185">Reference proteome</keyword>
<gene>
    <name evidence="2" type="ORF">GCM10022257_10930</name>
</gene>
<evidence type="ECO:0000313" key="2">
    <source>
        <dbReference type="EMBL" id="GAA4268992.1"/>
    </source>
</evidence>
<feature type="transmembrane region" description="Helical" evidence="1">
    <location>
        <begin position="102"/>
        <end position="124"/>
    </location>
</feature>
<name>A0ABP8E9V7_9FLAO</name>